<gene>
    <name evidence="15" type="ORF">A8C56_19055</name>
</gene>
<dbReference type="InterPro" id="IPR036942">
    <property type="entry name" value="Beta-barrel_TonB_sf"/>
</dbReference>
<evidence type="ECO:0000313" key="15">
    <source>
        <dbReference type="EMBL" id="ANH82800.1"/>
    </source>
</evidence>
<dbReference type="PROSITE" id="PS52016">
    <property type="entry name" value="TONB_DEPENDENT_REC_3"/>
    <property type="match status" value="1"/>
</dbReference>
<accession>A0A1A9I7W8</accession>
<dbReference type="InterPro" id="IPR012910">
    <property type="entry name" value="Plug_dom"/>
</dbReference>
<dbReference type="STRING" id="1176587.A8C56_19055"/>
<dbReference type="InterPro" id="IPR008969">
    <property type="entry name" value="CarboxyPept-like_regulatory"/>
</dbReference>
<evidence type="ECO:0000256" key="2">
    <source>
        <dbReference type="ARBA" id="ARBA00022448"/>
    </source>
</evidence>
<reference evidence="15 16" key="1">
    <citation type="submission" date="2016-05" db="EMBL/GenBank/DDBJ databases">
        <title>Niabella ginsenosidivorans BS26 whole genome sequencing.</title>
        <authorList>
            <person name="Im W.T."/>
            <person name="Siddiqi M.Z."/>
        </authorList>
    </citation>
    <scope>NUCLEOTIDE SEQUENCE [LARGE SCALE GENOMIC DNA]</scope>
    <source>
        <strain evidence="15 16">BS26</strain>
    </source>
</reference>
<keyword evidence="4" id="KW-0410">Iron transport</keyword>
<dbReference type="Pfam" id="PF13715">
    <property type="entry name" value="CarbopepD_reg_2"/>
    <property type="match status" value="1"/>
</dbReference>
<evidence type="ECO:0000256" key="8">
    <source>
        <dbReference type="ARBA" id="ARBA00023077"/>
    </source>
</evidence>
<dbReference type="Pfam" id="PF07715">
    <property type="entry name" value="Plug"/>
    <property type="match status" value="1"/>
</dbReference>
<evidence type="ECO:0000259" key="14">
    <source>
        <dbReference type="Pfam" id="PF07715"/>
    </source>
</evidence>
<dbReference type="Gene3D" id="2.40.170.20">
    <property type="entry name" value="TonB-dependent receptor, beta-barrel domain"/>
    <property type="match status" value="1"/>
</dbReference>
<keyword evidence="2 11" id="KW-0813">Transport</keyword>
<proteinExistence type="inferred from homology"/>
<dbReference type="Gene3D" id="2.60.40.1120">
    <property type="entry name" value="Carboxypeptidase-like, regulatory domain"/>
    <property type="match status" value="1"/>
</dbReference>
<protein>
    <submittedName>
        <fullName evidence="15">TonB-dependent receptor</fullName>
    </submittedName>
</protein>
<dbReference type="Pfam" id="PF00593">
    <property type="entry name" value="TonB_dep_Rec_b-barrel"/>
    <property type="match status" value="1"/>
</dbReference>
<dbReference type="EMBL" id="CP015772">
    <property type="protein sequence ID" value="ANH82800.1"/>
    <property type="molecule type" value="Genomic_DNA"/>
</dbReference>
<keyword evidence="15" id="KW-0675">Receptor</keyword>
<evidence type="ECO:0000313" key="16">
    <source>
        <dbReference type="Proteomes" id="UP000077667"/>
    </source>
</evidence>
<dbReference type="OrthoDB" id="9775095at2"/>
<evidence type="ECO:0000256" key="3">
    <source>
        <dbReference type="ARBA" id="ARBA00022452"/>
    </source>
</evidence>
<dbReference type="InterPro" id="IPR039426">
    <property type="entry name" value="TonB-dep_rcpt-like"/>
</dbReference>
<evidence type="ECO:0000256" key="5">
    <source>
        <dbReference type="ARBA" id="ARBA00022692"/>
    </source>
</evidence>
<evidence type="ECO:0000256" key="11">
    <source>
        <dbReference type="PROSITE-ProRule" id="PRU01360"/>
    </source>
</evidence>
<keyword evidence="5 11" id="KW-0812">Transmembrane</keyword>
<comment type="subcellular location">
    <subcellularLocation>
        <location evidence="1 11">Cell outer membrane</location>
        <topology evidence="1 11">Multi-pass membrane protein</topology>
    </subcellularLocation>
</comment>
<dbReference type="KEGG" id="nia:A8C56_19055"/>
<keyword evidence="9 11" id="KW-0472">Membrane</keyword>
<comment type="similarity">
    <text evidence="11 12">Belongs to the TonB-dependent receptor family.</text>
</comment>
<evidence type="ECO:0000256" key="7">
    <source>
        <dbReference type="ARBA" id="ARBA00023065"/>
    </source>
</evidence>
<dbReference type="InterPro" id="IPR000531">
    <property type="entry name" value="Beta-barrel_TonB"/>
</dbReference>
<dbReference type="GO" id="GO:0009279">
    <property type="term" value="C:cell outer membrane"/>
    <property type="evidence" value="ECO:0007669"/>
    <property type="project" value="UniProtKB-SubCell"/>
</dbReference>
<keyword evidence="3 11" id="KW-1134">Transmembrane beta strand</keyword>
<evidence type="ECO:0000256" key="12">
    <source>
        <dbReference type="RuleBase" id="RU003357"/>
    </source>
</evidence>
<organism evidence="15 16">
    <name type="scientific">Niabella ginsenosidivorans</name>
    <dbReference type="NCBI Taxonomy" id="1176587"/>
    <lineage>
        <taxon>Bacteria</taxon>
        <taxon>Pseudomonadati</taxon>
        <taxon>Bacteroidota</taxon>
        <taxon>Chitinophagia</taxon>
        <taxon>Chitinophagales</taxon>
        <taxon>Chitinophagaceae</taxon>
        <taxon>Niabella</taxon>
    </lineage>
</organism>
<dbReference type="PANTHER" id="PTHR32552">
    <property type="entry name" value="FERRICHROME IRON RECEPTOR-RELATED"/>
    <property type="match status" value="1"/>
</dbReference>
<keyword evidence="6" id="KW-0408">Iron</keyword>
<dbReference type="SUPFAM" id="SSF49464">
    <property type="entry name" value="Carboxypeptidase regulatory domain-like"/>
    <property type="match status" value="1"/>
</dbReference>
<dbReference type="RefSeq" id="WP_067759608.1">
    <property type="nucleotide sequence ID" value="NZ_CP015772.1"/>
</dbReference>
<name>A0A1A9I7W8_9BACT</name>
<evidence type="ECO:0000259" key="13">
    <source>
        <dbReference type="Pfam" id="PF00593"/>
    </source>
</evidence>
<dbReference type="GO" id="GO:0006826">
    <property type="term" value="P:iron ion transport"/>
    <property type="evidence" value="ECO:0007669"/>
    <property type="project" value="UniProtKB-KW"/>
</dbReference>
<dbReference type="Proteomes" id="UP000077667">
    <property type="component" value="Chromosome"/>
</dbReference>
<evidence type="ECO:0000256" key="10">
    <source>
        <dbReference type="ARBA" id="ARBA00023237"/>
    </source>
</evidence>
<keyword evidence="10 11" id="KW-0998">Cell outer membrane</keyword>
<dbReference type="AlphaFoldDB" id="A0A1A9I7W8"/>
<dbReference type="PANTHER" id="PTHR32552:SF81">
    <property type="entry name" value="TONB-DEPENDENT OUTER MEMBRANE RECEPTOR"/>
    <property type="match status" value="1"/>
</dbReference>
<keyword evidence="7" id="KW-0406">Ion transport</keyword>
<evidence type="ECO:0000256" key="1">
    <source>
        <dbReference type="ARBA" id="ARBA00004571"/>
    </source>
</evidence>
<evidence type="ECO:0000256" key="9">
    <source>
        <dbReference type="ARBA" id="ARBA00023136"/>
    </source>
</evidence>
<feature type="domain" description="TonB-dependent receptor-like beta-barrel" evidence="13">
    <location>
        <begin position="373"/>
        <end position="815"/>
    </location>
</feature>
<evidence type="ECO:0000256" key="4">
    <source>
        <dbReference type="ARBA" id="ARBA00022496"/>
    </source>
</evidence>
<dbReference type="SUPFAM" id="SSF56935">
    <property type="entry name" value="Porins"/>
    <property type="match status" value="1"/>
</dbReference>
<keyword evidence="16" id="KW-1185">Reference proteome</keyword>
<sequence>MRLQIASYRLILTGTVWLLSHSLRAQLAGRVINEQNEGIPNASIQVKGKDIGTTADDAGIFTLDNIPKIPFTITVTSVNYDPRNIVVRTTHDSLIVKLSVTYHLDTIVVTSRRRNELLQEVPIAVSVIGGAKIAEAGAFNVNRIKELVPSLQLYTSNPRNTGVNIRGLGSPFGLTNDGLDPGVGYYIDGVYYARPAAAVLDFIDVDHIEVLRGPQGTLFGKNTTAGAINIISRKPSFHPGGTIEASFGNYGYIQAKASITGPLSKRIAGRLSFSGTQRDGLIYNTRTQQHVNDINNLGFRAQLLYNVSDNTAITLSGDVSSQKPVGYAQVIAGIVKTERPDYRQFDAIIADLNYKLPSLNAFDRVIDHDTPWKSDNELGGASLNIDSKIGPGTFTSTTAWRYWNWNPSNDRDFTGLEALSKSQNPSEHKSFSQEFRYAGDINDRLSGVVGLFFIDQDVKTHGTEESGKDQWRFAQSSTSELWKTPGLLDGYGIKTESSIKSLSAAAFANVDWEFVDHFHFLPGIRLNYDEKSAVYDRKAYGGLQTDDPDLLALKNAVYSSQFYESSAAERNFTYQLTLAYKPSRRINSFATYSTSFKPVGVNVAGIPTVSGKPAIDLAVIRPEYTKHEEVGIKTNPTNDLTLNLTFHNSDIRDYQTNVQSPELGVNRGYIANADKVNVKGVEFDGSFRANTHFNFNGSFAYTDGKYVKFTNAPLPLEETGHTENGVQVAFKDISGSQLPGISKWAGSLGGEYSTAAALFGRPGQFFIALDGFYRSSFSSSPTPSRYLNIDGYTLVNGRLGFRAQKGLTAYIWSRNILNKDYYEQLLVAGGNSGQYAAVLGDQRTYGITLSYTFNSHN</sequence>
<keyword evidence="8 12" id="KW-0798">TonB box</keyword>
<evidence type="ECO:0000256" key="6">
    <source>
        <dbReference type="ARBA" id="ARBA00023004"/>
    </source>
</evidence>
<feature type="domain" description="TonB-dependent receptor plug" evidence="14">
    <location>
        <begin position="119"/>
        <end position="227"/>
    </location>
</feature>